<dbReference type="AlphaFoldDB" id="M5VW43"/>
<dbReference type="Gene3D" id="3.40.50.300">
    <property type="entry name" value="P-loop containing nucleotide triphosphate hydrolases"/>
    <property type="match status" value="1"/>
</dbReference>
<feature type="domain" description="AAA+ ATPase At3g28540-like C-terminal" evidence="3">
    <location>
        <begin position="295"/>
        <end position="368"/>
    </location>
</feature>
<proteinExistence type="predicted"/>
<dbReference type="Pfam" id="PF25568">
    <property type="entry name" value="AAA_lid_At3g28540"/>
    <property type="match status" value="1"/>
</dbReference>
<dbReference type="STRING" id="3760.M5VW43"/>
<evidence type="ECO:0000259" key="3">
    <source>
        <dbReference type="Pfam" id="PF25568"/>
    </source>
</evidence>
<dbReference type="SUPFAM" id="SSF52540">
    <property type="entry name" value="P-loop containing nucleoside triphosphate hydrolases"/>
    <property type="match status" value="1"/>
</dbReference>
<dbReference type="eggNOG" id="KOG0743">
    <property type="taxonomic scope" value="Eukaryota"/>
</dbReference>
<dbReference type="HOGENOM" id="CLU_010189_0_1_1"/>
<dbReference type="InterPro" id="IPR027417">
    <property type="entry name" value="P-loop_NTPase"/>
</dbReference>
<dbReference type="Gene3D" id="6.10.280.40">
    <property type="match status" value="1"/>
</dbReference>
<dbReference type="Proteomes" id="UP000006882">
    <property type="component" value="Chromosome G7"/>
</dbReference>
<dbReference type="InterPro" id="IPR050747">
    <property type="entry name" value="Mitochondrial_chaperone_BCS1"/>
</dbReference>
<dbReference type="OMA" id="ITNCKEM"/>
<dbReference type="PANTHER" id="PTHR23070">
    <property type="entry name" value="BCS1 AAA-TYPE ATPASE"/>
    <property type="match status" value="1"/>
</dbReference>
<gene>
    <name evidence="4" type="ORF">PRUPE_7G159300</name>
</gene>
<accession>M5VW43</accession>
<dbReference type="InterPro" id="IPR025753">
    <property type="entry name" value="AAA_N_dom"/>
</dbReference>
<dbReference type="Gramene" id="ONH96914">
    <property type="protein sequence ID" value="ONH96914"/>
    <property type="gene ID" value="PRUPE_7G159300"/>
</dbReference>
<reference evidence="4 5" key="1">
    <citation type="journal article" date="2013" name="Nat. Genet.">
        <title>The high-quality draft genome of peach (Prunus persica) identifies unique patterns of genetic diversity, domestication and genome evolution.</title>
        <authorList>
            <consortium name="International Peach Genome Initiative"/>
            <person name="Verde I."/>
            <person name="Abbott A.G."/>
            <person name="Scalabrin S."/>
            <person name="Jung S."/>
            <person name="Shu S."/>
            <person name="Marroni F."/>
            <person name="Zhebentyayeva T."/>
            <person name="Dettori M.T."/>
            <person name="Grimwood J."/>
            <person name="Cattonaro F."/>
            <person name="Zuccolo A."/>
            <person name="Rossini L."/>
            <person name="Jenkins J."/>
            <person name="Vendramin E."/>
            <person name="Meisel L.A."/>
            <person name="Decroocq V."/>
            <person name="Sosinski B."/>
            <person name="Prochnik S."/>
            <person name="Mitros T."/>
            <person name="Policriti A."/>
            <person name="Cipriani G."/>
            <person name="Dondini L."/>
            <person name="Ficklin S."/>
            <person name="Goodstein D.M."/>
            <person name="Xuan P."/>
            <person name="Del Fabbro C."/>
            <person name="Aramini V."/>
            <person name="Copetti D."/>
            <person name="Gonzalez S."/>
            <person name="Horner D.S."/>
            <person name="Falchi R."/>
            <person name="Lucas S."/>
            <person name="Mica E."/>
            <person name="Maldonado J."/>
            <person name="Lazzari B."/>
            <person name="Bielenberg D."/>
            <person name="Pirona R."/>
            <person name="Miculan M."/>
            <person name="Barakat A."/>
            <person name="Testolin R."/>
            <person name="Stella A."/>
            <person name="Tartarini S."/>
            <person name="Tonutti P."/>
            <person name="Arus P."/>
            <person name="Orellana A."/>
            <person name="Wells C."/>
            <person name="Main D."/>
            <person name="Vizzotto G."/>
            <person name="Silva H."/>
            <person name="Salamini F."/>
            <person name="Schmutz J."/>
            <person name="Morgante M."/>
            <person name="Rokhsar D.S."/>
        </authorList>
    </citation>
    <scope>NUCLEOTIDE SEQUENCE [LARGE SCALE GENOMIC DNA]</scope>
    <source>
        <strain evidence="5">cv. Nemared</strain>
    </source>
</reference>
<evidence type="ECO:0000313" key="4">
    <source>
        <dbReference type="EMBL" id="ONH96914.1"/>
    </source>
</evidence>
<feature type="domain" description="AAA-type ATPase N-terminal" evidence="2">
    <location>
        <begin position="37"/>
        <end position="130"/>
    </location>
</feature>
<protein>
    <submittedName>
        <fullName evidence="4">Uncharacterized protein</fullName>
    </submittedName>
</protein>
<evidence type="ECO:0000313" key="5">
    <source>
        <dbReference type="Proteomes" id="UP000006882"/>
    </source>
</evidence>
<organism evidence="4 5">
    <name type="scientific">Prunus persica</name>
    <name type="common">Peach</name>
    <name type="synonym">Amygdalus persica</name>
    <dbReference type="NCBI Taxonomy" id="3760"/>
    <lineage>
        <taxon>Eukaryota</taxon>
        <taxon>Viridiplantae</taxon>
        <taxon>Streptophyta</taxon>
        <taxon>Embryophyta</taxon>
        <taxon>Tracheophyta</taxon>
        <taxon>Spermatophyta</taxon>
        <taxon>Magnoliopsida</taxon>
        <taxon>eudicotyledons</taxon>
        <taxon>Gunneridae</taxon>
        <taxon>Pentapetalae</taxon>
        <taxon>rosids</taxon>
        <taxon>fabids</taxon>
        <taxon>Rosales</taxon>
        <taxon>Rosaceae</taxon>
        <taxon>Amygdaloideae</taxon>
        <taxon>Amygdaleae</taxon>
        <taxon>Prunus</taxon>
    </lineage>
</organism>
<keyword evidence="1" id="KW-0378">Hydrolase</keyword>
<evidence type="ECO:0000259" key="2">
    <source>
        <dbReference type="Pfam" id="PF14363"/>
    </source>
</evidence>
<dbReference type="Pfam" id="PF14363">
    <property type="entry name" value="AAA_assoc"/>
    <property type="match status" value="1"/>
</dbReference>
<sequence>MVDYYMPTAASTSVWFSAYASFAGFMMLVRSMATELMPQPLRSYMYSVFNYPFAPFFSREVTLLFDEHYGMTYNELYEAIEVYLRTKIGPSVRCLRVSKLPRMKAINVSIDRDEEVDDTFDGVKMKWCYVVTKVEKPSNGSTDAKEKEKHRFELTFHKKHKDKVIDYYLPYVLARAKTLKEEQKTLKLYTNLDYWYGDDDEENDSWGSINLDHPCTFDKLAMDPELKRMIIEDLERFVGRREFYSKVGNAWKRDGLRSSCGDERIIIFITNCKEMLDPALLRPGRMDVHIHMSYCTPSGFRVLACNYLGIRDGEDHRLFGEIERLIESTEVTPAQVAEELMKSDDAEVSLGALVNFLKHNQAERERKEGGSRG</sequence>
<keyword evidence="5" id="KW-1185">Reference proteome</keyword>
<evidence type="ECO:0000256" key="1">
    <source>
        <dbReference type="ARBA" id="ARBA00022801"/>
    </source>
</evidence>
<dbReference type="GO" id="GO:0016787">
    <property type="term" value="F:hydrolase activity"/>
    <property type="evidence" value="ECO:0007669"/>
    <property type="project" value="UniProtKB-KW"/>
</dbReference>
<dbReference type="InterPro" id="IPR058017">
    <property type="entry name" value="At3g28540-like_C"/>
</dbReference>
<name>M5VW43_PRUPE</name>
<dbReference type="EMBL" id="CM007657">
    <property type="protein sequence ID" value="ONH96914.1"/>
    <property type="molecule type" value="Genomic_DNA"/>
</dbReference>